<accession>A0A5C3LSG1</accession>
<reference evidence="2 3" key="1">
    <citation type="journal article" date="2019" name="Nat. Ecol. Evol.">
        <title>Megaphylogeny resolves global patterns of mushroom evolution.</title>
        <authorList>
            <person name="Varga T."/>
            <person name="Krizsan K."/>
            <person name="Foldi C."/>
            <person name="Dima B."/>
            <person name="Sanchez-Garcia M."/>
            <person name="Sanchez-Ramirez S."/>
            <person name="Szollosi G.J."/>
            <person name="Szarkandi J.G."/>
            <person name="Papp V."/>
            <person name="Albert L."/>
            <person name="Andreopoulos W."/>
            <person name="Angelini C."/>
            <person name="Antonin V."/>
            <person name="Barry K.W."/>
            <person name="Bougher N.L."/>
            <person name="Buchanan P."/>
            <person name="Buyck B."/>
            <person name="Bense V."/>
            <person name="Catcheside P."/>
            <person name="Chovatia M."/>
            <person name="Cooper J."/>
            <person name="Damon W."/>
            <person name="Desjardin D."/>
            <person name="Finy P."/>
            <person name="Geml J."/>
            <person name="Haridas S."/>
            <person name="Hughes K."/>
            <person name="Justo A."/>
            <person name="Karasinski D."/>
            <person name="Kautmanova I."/>
            <person name="Kiss B."/>
            <person name="Kocsube S."/>
            <person name="Kotiranta H."/>
            <person name="LaButti K.M."/>
            <person name="Lechner B.E."/>
            <person name="Liimatainen K."/>
            <person name="Lipzen A."/>
            <person name="Lukacs Z."/>
            <person name="Mihaltcheva S."/>
            <person name="Morgado L.N."/>
            <person name="Niskanen T."/>
            <person name="Noordeloos M.E."/>
            <person name="Ohm R.A."/>
            <person name="Ortiz-Santana B."/>
            <person name="Ovrebo C."/>
            <person name="Racz N."/>
            <person name="Riley R."/>
            <person name="Savchenko A."/>
            <person name="Shiryaev A."/>
            <person name="Soop K."/>
            <person name="Spirin V."/>
            <person name="Szebenyi C."/>
            <person name="Tomsovsky M."/>
            <person name="Tulloss R.E."/>
            <person name="Uehling J."/>
            <person name="Grigoriev I.V."/>
            <person name="Vagvolgyi C."/>
            <person name="Papp T."/>
            <person name="Martin F.M."/>
            <person name="Miettinen O."/>
            <person name="Hibbett D.S."/>
            <person name="Nagy L.G."/>
        </authorList>
    </citation>
    <scope>NUCLEOTIDE SEQUENCE [LARGE SCALE GENOMIC DNA]</scope>
    <source>
        <strain evidence="2 3">CBS 166.37</strain>
    </source>
</reference>
<dbReference type="EMBL" id="ML213618">
    <property type="protein sequence ID" value="TFK35870.1"/>
    <property type="molecule type" value="Genomic_DNA"/>
</dbReference>
<organism evidence="2 3">
    <name type="scientific">Crucibulum laeve</name>
    <dbReference type="NCBI Taxonomy" id="68775"/>
    <lineage>
        <taxon>Eukaryota</taxon>
        <taxon>Fungi</taxon>
        <taxon>Dikarya</taxon>
        <taxon>Basidiomycota</taxon>
        <taxon>Agaricomycotina</taxon>
        <taxon>Agaricomycetes</taxon>
        <taxon>Agaricomycetidae</taxon>
        <taxon>Agaricales</taxon>
        <taxon>Agaricineae</taxon>
        <taxon>Nidulariaceae</taxon>
        <taxon>Crucibulum</taxon>
    </lineage>
</organism>
<dbReference type="OrthoDB" id="5595379at2759"/>
<sequence length="95" mass="10632">GICAATGRPFSPPLAFRTVTRNKAAKMDRSKIQEGKCHKCSKWVAVEGIKDVEVKVCLKFFLWKHAALCHRGSSIKGEGDWFEDDSVFKQLSGVY</sequence>
<dbReference type="AlphaFoldDB" id="A0A5C3LSG1"/>
<gene>
    <name evidence="2" type="ORF">BDQ12DRAFT_611067</name>
</gene>
<feature type="domain" description="Transcription regulator Rua1 C-terminal" evidence="1">
    <location>
        <begin position="1"/>
        <end position="70"/>
    </location>
</feature>
<dbReference type="STRING" id="68775.A0A5C3LSG1"/>
<proteinExistence type="predicted"/>
<keyword evidence="3" id="KW-1185">Reference proteome</keyword>
<evidence type="ECO:0000313" key="2">
    <source>
        <dbReference type="EMBL" id="TFK35870.1"/>
    </source>
</evidence>
<feature type="non-terminal residue" evidence="2">
    <location>
        <position position="1"/>
    </location>
</feature>
<dbReference type="PANTHER" id="PTHR28125:SF2">
    <property type="entry name" value="MEIOTIC EXPRESSION UP-REGULATED PROTEIN 26"/>
    <property type="match status" value="1"/>
</dbReference>
<dbReference type="PANTHER" id="PTHR28125">
    <property type="entry name" value="MEIOTIC EXPRESSION UP-REGULATED PROTEIN 26"/>
    <property type="match status" value="1"/>
</dbReference>
<protein>
    <recommendedName>
        <fullName evidence="1">Transcription regulator Rua1 C-terminal domain-containing protein</fullName>
    </recommendedName>
</protein>
<evidence type="ECO:0000259" key="1">
    <source>
        <dbReference type="Pfam" id="PF14616"/>
    </source>
</evidence>
<dbReference type="InterPro" id="IPR028012">
    <property type="entry name" value="Rua1_C"/>
</dbReference>
<name>A0A5C3LSG1_9AGAR</name>
<dbReference type="Pfam" id="PF14616">
    <property type="entry name" value="Rua1_C"/>
    <property type="match status" value="1"/>
</dbReference>
<dbReference type="Proteomes" id="UP000308652">
    <property type="component" value="Unassembled WGS sequence"/>
</dbReference>
<evidence type="ECO:0000313" key="3">
    <source>
        <dbReference type="Proteomes" id="UP000308652"/>
    </source>
</evidence>